<name>A0A4R7BJZ6_9HYPH</name>
<dbReference type="AlphaFoldDB" id="A0A4R7BJZ6"/>
<protein>
    <submittedName>
        <fullName evidence="3">Outer membrane lipoprotein-sorting protein</fullName>
    </submittedName>
</protein>
<gene>
    <name evidence="3" type="ORF">EV668_4884</name>
</gene>
<dbReference type="Proteomes" id="UP000295122">
    <property type="component" value="Unassembled WGS sequence"/>
</dbReference>
<dbReference type="EMBL" id="SNZR01000019">
    <property type="protein sequence ID" value="TDR84525.1"/>
    <property type="molecule type" value="Genomic_DNA"/>
</dbReference>
<dbReference type="RefSeq" id="WP_133775096.1">
    <property type="nucleotide sequence ID" value="NZ_SNZR01000019.1"/>
</dbReference>
<dbReference type="OrthoDB" id="9800501at2"/>
<dbReference type="CDD" id="cd16325">
    <property type="entry name" value="LolA"/>
    <property type="match status" value="1"/>
</dbReference>
<organism evidence="3 4">
    <name type="scientific">Enterovirga rhinocerotis</name>
    <dbReference type="NCBI Taxonomy" id="1339210"/>
    <lineage>
        <taxon>Bacteria</taxon>
        <taxon>Pseudomonadati</taxon>
        <taxon>Pseudomonadota</taxon>
        <taxon>Alphaproteobacteria</taxon>
        <taxon>Hyphomicrobiales</taxon>
        <taxon>Methylobacteriaceae</taxon>
        <taxon>Enterovirga</taxon>
    </lineage>
</organism>
<dbReference type="InterPro" id="IPR029046">
    <property type="entry name" value="LolA/LolB/LppX"/>
</dbReference>
<reference evidence="3 4" key="1">
    <citation type="submission" date="2019-03" db="EMBL/GenBank/DDBJ databases">
        <title>Genomic Encyclopedia of Type Strains, Phase IV (KMG-IV): sequencing the most valuable type-strain genomes for metagenomic binning, comparative biology and taxonomic classification.</title>
        <authorList>
            <person name="Goeker M."/>
        </authorList>
    </citation>
    <scope>NUCLEOTIDE SEQUENCE [LARGE SCALE GENOMIC DNA]</scope>
    <source>
        <strain evidence="3 4">DSM 25903</strain>
    </source>
</reference>
<evidence type="ECO:0000313" key="3">
    <source>
        <dbReference type="EMBL" id="TDR84525.1"/>
    </source>
</evidence>
<dbReference type="InterPro" id="IPR004564">
    <property type="entry name" value="OM_lipoprot_carrier_LolA-like"/>
</dbReference>
<dbReference type="Gene3D" id="2.50.20.10">
    <property type="entry name" value="Lipoprotein localisation LolA/LolB/LppX"/>
    <property type="match status" value="1"/>
</dbReference>
<keyword evidence="1 2" id="KW-0732">Signal</keyword>
<keyword evidence="3" id="KW-0449">Lipoprotein</keyword>
<feature type="signal peptide" evidence="2">
    <location>
        <begin position="1"/>
        <end position="22"/>
    </location>
</feature>
<evidence type="ECO:0000313" key="4">
    <source>
        <dbReference type="Proteomes" id="UP000295122"/>
    </source>
</evidence>
<dbReference type="PANTHER" id="PTHR35869:SF1">
    <property type="entry name" value="OUTER-MEMBRANE LIPOPROTEIN CARRIER PROTEIN"/>
    <property type="match status" value="1"/>
</dbReference>
<evidence type="ECO:0000256" key="1">
    <source>
        <dbReference type="ARBA" id="ARBA00022729"/>
    </source>
</evidence>
<keyword evidence="4" id="KW-1185">Reference proteome</keyword>
<sequence>MILRVSVVLTAAFLVLGGGALAQGAREPASAKALDTQTAVARANAALNSFQTMSASFSQVGGEGRRITGTVWVQRPGKLRFEYNKPSTLEVVSDGSTVLVRDRKLNTSDPYPISQTPLKFLLAPQIDLARDTRLRSVSSGADGISVNIEDSSTLGGTSRITLTFDAGITELKRWRVTDASGYTTTVTLAGIEKNKPIDPRTFMLGFMRPVD</sequence>
<dbReference type="Pfam" id="PF03548">
    <property type="entry name" value="LolA"/>
    <property type="match status" value="1"/>
</dbReference>
<evidence type="ECO:0000256" key="2">
    <source>
        <dbReference type="SAM" id="SignalP"/>
    </source>
</evidence>
<feature type="chain" id="PRO_5020536989" evidence="2">
    <location>
        <begin position="23"/>
        <end position="211"/>
    </location>
</feature>
<comment type="caution">
    <text evidence="3">The sequence shown here is derived from an EMBL/GenBank/DDBJ whole genome shotgun (WGS) entry which is preliminary data.</text>
</comment>
<accession>A0A4R7BJZ6</accession>
<dbReference type="SUPFAM" id="SSF89392">
    <property type="entry name" value="Prokaryotic lipoproteins and lipoprotein localization factors"/>
    <property type="match status" value="1"/>
</dbReference>
<proteinExistence type="predicted"/>
<dbReference type="PANTHER" id="PTHR35869">
    <property type="entry name" value="OUTER-MEMBRANE LIPOPROTEIN CARRIER PROTEIN"/>
    <property type="match status" value="1"/>
</dbReference>